<dbReference type="EMBL" id="CM018047">
    <property type="protein sequence ID" value="KAA8523660.1"/>
    <property type="molecule type" value="Genomic_DNA"/>
</dbReference>
<dbReference type="OrthoDB" id="1932652at2759"/>
<accession>A0A5J4ZZK0</accession>
<evidence type="ECO:0000256" key="1">
    <source>
        <dbReference type="SAM" id="MobiDB-lite"/>
    </source>
</evidence>
<keyword evidence="3" id="KW-1185">Reference proteome</keyword>
<feature type="compositionally biased region" description="Basic and acidic residues" evidence="1">
    <location>
        <begin position="104"/>
        <end position="117"/>
    </location>
</feature>
<proteinExistence type="predicted"/>
<feature type="region of interest" description="Disordered" evidence="1">
    <location>
        <begin position="104"/>
        <end position="138"/>
    </location>
</feature>
<dbReference type="PANTHER" id="PTHR37196:SF2">
    <property type="entry name" value="TRANSMEMBRANE PROTEIN"/>
    <property type="match status" value="1"/>
</dbReference>
<dbReference type="PANTHER" id="PTHR37196">
    <property type="entry name" value="TRANSMEMBRANE PROTEIN"/>
    <property type="match status" value="1"/>
</dbReference>
<evidence type="ECO:0000313" key="3">
    <source>
        <dbReference type="Proteomes" id="UP000325577"/>
    </source>
</evidence>
<sequence>MRCIHSHSSFLPLLSQLKHKQQLERVNLLWLTHNDPARPLHRQRIPSVAPLSTTKAISTSLILGVTSPAESGDITVLLQTSAVLLFVYWIANFVVPEIISKELQKPDDDNPFKDKKGSTSTSNTSSQTETRRFNSRKQ</sequence>
<reference evidence="2 3" key="1">
    <citation type="submission" date="2019-09" db="EMBL/GenBank/DDBJ databases">
        <title>A chromosome-level genome assembly of the Chinese tupelo Nyssa sinensis.</title>
        <authorList>
            <person name="Yang X."/>
            <person name="Kang M."/>
            <person name="Yang Y."/>
            <person name="Xiong H."/>
            <person name="Wang M."/>
            <person name="Zhang Z."/>
            <person name="Wang Z."/>
            <person name="Wu H."/>
            <person name="Ma T."/>
            <person name="Liu J."/>
            <person name="Xi Z."/>
        </authorList>
    </citation>
    <scope>NUCLEOTIDE SEQUENCE [LARGE SCALE GENOMIC DNA]</scope>
    <source>
        <strain evidence="2">J267</strain>
        <tissue evidence="2">Leaf</tissue>
    </source>
</reference>
<dbReference type="AlphaFoldDB" id="A0A5J4ZZK0"/>
<protein>
    <submittedName>
        <fullName evidence="2">Uncharacterized protein</fullName>
    </submittedName>
</protein>
<feature type="compositionally biased region" description="Low complexity" evidence="1">
    <location>
        <begin position="118"/>
        <end position="128"/>
    </location>
</feature>
<organism evidence="2 3">
    <name type="scientific">Nyssa sinensis</name>
    <dbReference type="NCBI Taxonomy" id="561372"/>
    <lineage>
        <taxon>Eukaryota</taxon>
        <taxon>Viridiplantae</taxon>
        <taxon>Streptophyta</taxon>
        <taxon>Embryophyta</taxon>
        <taxon>Tracheophyta</taxon>
        <taxon>Spermatophyta</taxon>
        <taxon>Magnoliopsida</taxon>
        <taxon>eudicotyledons</taxon>
        <taxon>Gunneridae</taxon>
        <taxon>Pentapetalae</taxon>
        <taxon>asterids</taxon>
        <taxon>Cornales</taxon>
        <taxon>Nyssaceae</taxon>
        <taxon>Nyssa</taxon>
    </lineage>
</organism>
<name>A0A5J4ZZK0_9ASTE</name>
<dbReference type="Proteomes" id="UP000325577">
    <property type="component" value="Linkage Group LG4"/>
</dbReference>
<evidence type="ECO:0000313" key="2">
    <source>
        <dbReference type="EMBL" id="KAA8523660.1"/>
    </source>
</evidence>
<gene>
    <name evidence="2" type="ORF">F0562_010083</name>
</gene>